<name>A0ABV0N770_9TELE</name>
<protein>
    <submittedName>
        <fullName evidence="1">Uncharacterized protein</fullName>
    </submittedName>
</protein>
<dbReference type="Proteomes" id="UP001476798">
    <property type="component" value="Unassembled WGS sequence"/>
</dbReference>
<sequence>MPPALPSTGGPTLPNLVMLWPTAPPPCVCCHKARTTMGDTKRPIPNAPQCEIVNRNTYAILQEIASALSRCTAEFLPLQKLLPHAFTLPLWSFTASNDYPNNTQQHIRRTGGDEPQQAIKRSKHCLLYSSALQFFGCVCFNCNGSARERDFWFRSRFYEQAHVSPLTRIIP</sequence>
<proteinExistence type="predicted"/>
<accession>A0ABV0N770</accession>
<dbReference type="EMBL" id="JAHRIO010030054">
    <property type="protein sequence ID" value="MEQ2167242.1"/>
    <property type="molecule type" value="Genomic_DNA"/>
</dbReference>
<organism evidence="1 2">
    <name type="scientific">Goodea atripinnis</name>
    <dbReference type="NCBI Taxonomy" id="208336"/>
    <lineage>
        <taxon>Eukaryota</taxon>
        <taxon>Metazoa</taxon>
        <taxon>Chordata</taxon>
        <taxon>Craniata</taxon>
        <taxon>Vertebrata</taxon>
        <taxon>Euteleostomi</taxon>
        <taxon>Actinopterygii</taxon>
        <taxon>Neopterygii</taxon>
        <taxon>Teleostei</taxon>
        <taxon>Neoteleostei</taxon>
        <taxon>Acanthomorphata</taxon>
        <taxon>Ovalentaria</taxon>
        <taxon>Atherinomorphae</taxon>
        <taxon>Cyprinodontiformes</taxon>
        <taxon>Goodeidae</taxon>
        <taxon>Goodea</taxon>
    </lineage>
</organism>
<reference evidence="1 2" key="1">
    <citation type="submission" date="2021-06" db="EMBL/GenBank/DDBJ databases">
        <authorList>
            <person name="Palmer J.M."/>
        </authorList>
    </citation>
    <scope>NUCLEOTIDE SEQUENCE [LARGE SCALE GENOMIC DNA]</scope>
    <source>
        <strain evidence="1 2">GA_2019</strain>
        <tissue evidence="1">Muscle</tissue>
    </source>
</reference>
<keyword evidence="2" id="KW-1185">Reference proteome</keyword>
<evidence type="ECO:0000313" key="2">
    <source>
        <dbReference type="Proteomes" id="UP001476798"/>
    </source>
</evidence>
<evidence type="ECO:0000313" key="1">
    <source>
        <dbReference type="EMBL" id="MEQ2167242.1"/>
    </source>
</evidence>
<gene>
    <name evidence="1" type="ORF">GOODEAATRI_002046</name>
</gene>
<comment type="caution">
    <text evidence="1">The sequence shown here is derived from an EMBL/GenBank/DDBJ whole genome shotgun (WGS) entry which is preliminary data.</text>
</comment>